<dbReference type="EMBL" id="AESD01000653">
    <property type="protein sequence ID" value="EHJ10929.1"/>
    <property type="molecule type" value="Genomic_DNA"/>
</dbReference>
<dbReference type="AlphaFoldDB" id="G5JA49"/>
<sequence length="65" mass="7457">MAIISFHYTFLISDQLSVIRCSIISKSIYPNSQQSDRIPGRLRGQCTVPDDFYQTDQELITLFEG</sequence>
<evidence type="ECO:0000313" key="2">
    <source>
        <dbReference type="Proteomes" id="UP000003477"/>
    </source>
</evidence>
<evidence type="ECO:0000313" key="1">
    <source>
        <dbReference type="EMBL" id="EHJ10929.1"/>
    </source>
</evidence>
<protein>
    <submittedName>
        <fullName evidence="1">Uncharacterized protein</fullName>
    </submittedName>
</protein>
<gene>
    <name evidence="1" type="ORF">CWATWH0003_4311</name>
</gene>
<dbReference type="RefSeq" id="WP_007312229.1">
    <property type="nucleotide sequence ID" value="NZ_AESD01000653.1"/>
</dbReference>
<dbReference type="PATRIC" id="fig|423471.3.peg.4036"/>
<comment type="caution">
    <text evidence="1">The sequence shown here is derived from an EMBL/GenBank/DDBJ whole genome shotgun (WGS) entry which is preliminary data.</text>
</comment>
<reference evidence="1 2" key="1">
    <citation type="journal article" date="2011" name="Front. Microbiol.">
        <title>Two Strains of Crocosphaera watsonii with Highly Conserved Genomes are Distinguished by Strain-Specific Features.</title>
        <authorList>
            <person name="Bench S.R."/>
            <person name="Ilikchyan I.N."/>
            <person name="Tripp H.J."/>
            <person name="Zehr J.P."/>
        </authorList>
    </citation>
    <scope>NUCLEOTIDE SEQUENCE [LARGE SCALE GENOMIC DNA]</scope>
    <source>
        <strain evidence="1 2">WH 0003</strain>
    </source>
</reference>
<dbReference type="Proteomes" id="UP000003477">
    <property type="component" value="Unassembled WGS sequence"/>
</dbReference>
<proteinExistence type="predicted"/>
<accession>G5JA49</accession>
<name>G5JA49_CROWT</name>
<dbReference type="GeneID" id="88769341"/>
<organism evidence="1 2">
    <name type="scientific">Crocosphaera watsonii WH 0003</name>
    <dbReference type="NCBI Taxonomy" id="423471"/>
    <lineage>
        <taxon>Bacteria</taxon>
        <taxon>Bacillati</taxon>
        <taxon>Cyanobacteriota</taxon>
        <taxon>Cyanophyceae</taxon>
        <taxon>Oscillatoriophycideae</taxon>
        <taxon>Chroococcales</taxon>
        <taxon>Aphanothecaceae</taxon>
        <taxon>Crocosphaera</taxon>
    </lineage>
</organism>